<evidence type="ECO:0008006" key="2">
    <source>
        <dbReference type="Google" id="ProtNLM"/>
    </source>
</evidence>
<comment type="caution">
    <text evidence="1">The sequence shown here is derived from an EMBL/GenBank/DDBJ whole genome shotgun (WGS) entry which is preliminary data.</text>
</comment>
<gene>
    <name evidence="1" type="ORF">MZO42_04680</name>
</gene>
<proteinExistence type="predicted"/>
<reference evidence="1" key="1">
    <citation type="submission" date="2022-04" db="EMBL/GenBank/DDBJ databases">
        <title>Tomato heritable bacteria conferring resistance against bacterial wilt.</title>
        <authorList>
            <person name="Yin J."/>
        </authorList>
    </citation>
    <scope>NUCLEOTIDE SEQUENCE</scope>
    <source>
        <strain evidence="1">Cra20</strain>
    </source>
</reference>
<dbReference type="EMBL" id="JALMLT010000001">
    <property type="protein sequence ID" value="MDT8757985.1"/>
    <property type="molecule type" value="Genomic_DNA"/>
</dbReference>
<organism evidence="1">
    <name type="scientific">Sphingomonas psychrotolerans</name>
    <dbReference type="NCBI Taxonomy" id="1327635"/>
    <lineage>
        <taxon>Bacteria</taxon>
        <taxon>Pseudomonadati</taxon>
        <taxon>Pseudomonadota</taxon>
        <taxon>Alphaproteobacteria</taxon>
        <taxon>Sphingomonadales</taxon>
        <taxon>Sphingomonadaceae</taxon>
        <taxon>Sphingomonas</taxon>
    </lineage>
</organism>
<name>A0ABU3N3X1_9SPHN</name>
<accession>A0ABU3N3X1</accession>
<sequence length="163" mass="16899">MKAALLLLLALAGCSGGKGGGNLQAPQDLESAAIERGLVRDPDDSDLTGLYARDTDRICVVRAGSAYRIGAYVDYGDRITCSGSGTVERSGATLRIALGKSGCSFDAQYDGDRIKFPGALPDACKALCARRASLTGFEVTRLSESGAEAAAMRDSAGRRLCGD</sequence>
<evidence type="ECO:0000313" key="1">
    <source>
        <dbReference type="EMBL" id="MDT8757985.1"/>
    </source>
</evidence>
<protein>
    <recommendedName>
        <fullName evidence="2">Lipoprotein</fullName>
    </recommendedName>
</protein>